<dbReference type="InterPro" id="IPR039424">
    <property type="entry name" value="SBP_5"/>
</dbReference>
<comment type="similarity">
    <text evidence="2">Belongs to the bacterial solute-binding protein 5 family.</text>
</comment>
<dbReference type="Pfam" id="PF00496">
    <property type="entry name" value="SBP_bac_5"/>
    <property type="match status" value="1"/>
</dbReference>
<evidence type="ECO:0000256" key="5">
    <source>
        <dbReference type="SAM" id="SignalP"/>
    </source>
</evidence>
<feature type="chain" id="PRO_5038405296" evidence="5">
    <location>
        <begin position="29"/>
        <end position="547"/>
    </location>
</feature>
<feature type="domain" description="Solute-binding protein family 5" evidence="6">
    <location>
        <begin position="89"/>
        <end position="467"/>
    </location>
</feature>
<dbReference type="PANTHER" id="PTHR30290">
    <property type="entry name" value="PERIPLASMIC BINDING COMPONENT OF ABC TRANSPORTER"/>
    <property type="match status" value="1"/>
</dbReference>
<evidence type="ECO:0000256" key="3">
    <source>
        <dbReference type="ARBA" id="ARBA00022448"/>
    </source>
</evidence>
<gene>
    <name evidence="7" type="primary">hbpA_5</name>
    <name evidence="7" type="ORF">HALOF300_04625</name>
</gene>
<dbReference type="InterPro" id="IPR030678">
    <property type="entry name" value="Peptide/Ni-bd"/>
</dbReference>
<reference evidence="7 8" key="1">
    <citation type="submission" date="2019-11" db="EMBL/GenBank/DDBJ databases">
        <authorList>
            <person name="Criscuolo A."/>
        </authorList>
    </citation>
    <scope>NUCLEOTIDE SEQUENCE [LARGE SCALE GENOMIC DNA]</scope>
    <source>
        <strain evidence="7">CIP111667</strain>
    </source>
</reference>
<comment type="subcellular location">
    <subcellularLocation>
        <location evidence="1">Cell envelope</location>
    </subcellularLocation>
</comment>
<comment type="caution">
    <text evidence="7">The sequence shown here is derived from an EMBL/GenBank/DDBJ whole genome shotgun (WGS) entry which is preliminary data.</text>
</comment>
<evidence type="ECO:0000256" key="1">
    <source>
        <dbReference type="ARBA" id="ARBA00004196"/>
    </source>
</evidence>
<dbReference type="RefSeq" id="WP_156743222.1">
    <property type="nucleotide sequence ID" value="NZ_CACRYJ010000066.1"/>
</dbReference>
<dbReference type="Proteomes" id="UP000419743">
    <property type="component" value="Unassembled WGS sequence"/>
</dbReference>
<dbReference type="EMBL" id="CACRYJ010000066">
    <property type="protein sequence ID" value="VZO39927.1"/>
    <property type="molecule type" value="Genomic_DNA"/>
</dbReference>
<organism evidence="7 8">
    <name type="scientific">Occultella aeris</name>
    <dbReference type="NCBI Taxonomy" id="2761496"/>
    <lineage>
        <taxon>Bacteria</taxon>
        <taxon>Bacillati</taxon>
        <taxon>Actinomycetota</taxon>
        <taxon>Actinomycetes</taxon>
        <taxon>Micrococcales</taxon>
        <taxon>Ruaniaceae</taxon>
        <taxon>Occultella</taxon>
    </lineage>
</organism>
<evidence type="ECO:0000313" key="7">
    <source>
        <dbReference type="EMBL" id="VZO39927.1"/>
    </source>
</evidence>
<protein>
    <submittedName>
        <fullName evidence="7">Heme-binding protein A</fullName>
    </submittedName>
</protein>
<dbReference type="Gene3D" id="3.40.190.10">
    <property type="entry name" value="Periplasmic binding protein-like II"/>
    <property type="match status" value="1"/>
</dbReference>
<dbReference type="GO" id="GO:0042597">
    <property type="term" value="C:periplasmic space"/>
    <property type="evidence" value="ECO:0007669"/>
    <property type="project" value="UniProtKB-ARBA"/>
</dbReference>
<keyword evidence="8" id="KW-1185">Reference proteome</keyword>
<dbReference type="SUPFAM" id="SSF53850">
    <property type="entry name" value="Periplasmic binding protein-like II"/>
    <property type="match status" value="1"/>
</dbReference>
<evidence type="ECO:0000259" key="6">
    <source>
        <dbReference type="Pfam" id="PF00496"/>
    </source>
</evidence>
<evidence type="ECO:0000256" key="2">
    <source>
        <dbReference type="ARBA" id="ARBA00005695"/>
    </source>
</evidence>
<dbReference type="InterPro" id="IPR000914">
    <property type="entry name" value="SBP_5_dom"/>
</dbReference>
<sequence length="547" mass="58511">MATASFRRRGLSVVGTAAALALVLAACAETEDPNADEGTGGDTGGAITVGTTDVIIALDPAGSYDNGSWAVMNQVYPFLMNSPYGSPDVEPDIAESAEFTAPTEYTVVLKPDLTFANGHALTASDVKFTFDRQVAINDPQGPASLLYNLESTEVVDETTVVFHLLSENDQIFPQILASPVAPIVDEEVLSATEVTPSADIAEAEAFAGQYSISDYVENEVIRYTAFEDYAGLLPPAVTDEITVQYFAEETSLKLAVQEGDVDVAFRSMSPTDIGDLRTDDSVVVHDGPGGEIRYIVFNFNTQPFGATTAEADPAMALAVRQAVAHLIDRNALSEEIYQGTYTPLYSYIPEGLTGANTALQDLYGDGEGGPDADAAAAVLADAGVTTPVTLNLQYSPDHYGASSDEEYAMIEAQLEATGLFDVQLNSTLWDAYSAERTQDLYPAYQLGWFPDYSDADNYLSPFFLTENFLGNHYDNQEVNDLILAQATTVDEAERTALIEQVQDLVAADLSTVPYLQGAQVAVAAADITGVADTLDASFKFRYAALGR</sequence>
<dbReference type="GO" id="GO:1904680">
    <property type="term" value="F:peptide transmembrane transporter activity"/>
    <property type="evidence" value="ECO:0007669"/>
    <property type="project" value="TreeGrafter"/>
</dbReference>
<accession>A0A7M4DR33</accession>
<keyword evidence="4 5" id="KW-0732">Signal</keyword>
<keyword evidence="3" id="KW-0813">Transport</keyword>
<dbReference type="PANTHER" id="PTHR30290:SF10">
    <property type="entry name" value="PERIPLASMIC OLIGOPEPTIDE-BINDING PROTEIN-RELATED"/>
    <property type="match status" value="1"/>
</dbReference>
<evidence type="ECO:0000256" key="4">
    <source>
        <dbReference type="ARBA" id="ARBA00022729"/>
    </source>
</evidence>
<proteinExistence type="inferred from homology"/>
<name>A0A7M4DR33_9MICO</name>
<evidence type="ECO:0000313" key="8">
    <source>
        <dbReference type="Proteomes" id="UP000419743"/>
    </source>
</evidence>
<feature type="signal peptide" evidence="5">
    <location>
        <begin position="1"/>
        <end position="28"/>
    </location>
</feature>
<dbReference type="GO" id="GO:0015833">
    <property type="term" value="P:peptide transport"/>
    <property type="evidence" value="ECO:0007669"/>
    <property type="project" value="TreeGrafter"/>
</dbReference>
<dbReference type="Gene3D" id="3.90.76.10">
    <property type="entry name" value="Dipeptide-binding Protein, Domain 1"/>
    <property type="match status" value="1"/>
</dbReference>
<dbReference type="AlphaFoldDB" id="A0A7M4DR33"/>
<dbReference type="GO" id="GO:0043190">
    <property type="term" value="C:ATP-binding cassette (ABC) transporter complex"/>
    <property type="evidence" value="ECO:0007669"/>
    <property type="project" value="InterPro"/>
</dbReference>
<dbReference type="GO" id="GO:0030313">
    <property type="term" value="C:cell envelope"/>
    <property type="evidence" value="ECO:0007669"/>
    <property type="project" value="UniProtKB-SubCell"/>
</dbReference>
<dbReference type="Gene3D" id="3.10.105.10">
    <property type="entry name" value="Dipeptide-binding Protein, Domain 3"/>
    <property type="match status" value="1"/>
</dbReference>
<dbReference type="PIRSF" id="PIRSF002741">
    <property type="entry name" value="MppA"/>
    <property type="match status" value="1"/>
</dbReference>
<dbReference type="PROSITE" id="PS51257">
    <property type="entry name" value="PROKAR_LIPOPROTEIN"/>
    <property type="match status" value="1"/>
</dbReference>